<dbReference type="InterPro" id="IPR001288">
    <property type="entry name" value="Translation_initiation_fac_3"/>
</dbReference>
<sequence length="154" mass="17292">MIDADGSMVGIVPTQQAQRMADERNLDLVLFSPNAVPPVCKILNYSKYRFDQIKKDKEDKKKSNVLKIKEVQLSQTIDVGDIKIKAKRTVEFIGEGCKVKVVIRMKGRQNAHPDISMGVMARFFEMVSEVAVKEKEPVLEGKSITMVLAPISKK</sequence>
<keyword evidence="3 5" id="KW-0648">Protein biosynthesis</keyword>
<reference evidence="8" key="1">
    <citation type="submission" date="2020-10" db="EMBL/GenBank/DDBJ databases">
        <authorList>
            <person name="Gilroy R."/>
        </authorList>
    </citation>
    <scope>NUCLEOTIDE SEQUENCE</scope>
    <source>
        <strain evidence="8">517</strain>
    </source>
</reference>
<name>A0A940DGY4_9FIRM</name>
<protein>
    <recommendedName>
        <fullName evidence="4 5">Translation initiation factor IF-3</fullName>
    </recommendedName>
</protein>
<evidence type="ECO:0000313" key="8">
    <source>
        <dbReference type="EMBL" id="MBO8424234.1"/>
    </source>
</evidence>
<reference evidence="8" key="2">
    <citation type="journal article" date="2021" name="PeerJ">
        <title>Extensive microbial diversity within the chicken gut microbiome revealed by metagenomics and culture.</title>
        <authorList>
            <person name="Gilroy R."/>
            <person name="Ravi A."/>
            <person name="Getino M."/>
            <person name="Pursley I."/>
            <person name="Horton D.L."/>
            <person name="Alikhan N.F."/>
            <person name="Baker D."/>
            <person name="Gharbi K."/>
            <person name="Hall N."/>
            <person name="Watson M."/>
            <person name="Adriaenssens E.M."/>
            <person name="Foster-Nyarko E."/>
            <person name="Jarju S."/>
            <person name="Secka A."/>
            <person name="Antonio M."/>
            <person name="Oren A."/>
            <person name="Chaudhuri R.R."/>
            <person name="La Ragione R."/>
            <person name="Hildebrand F."/>
            <person name="Pallen M.J."/>
        </authorList>
    </citation>
    <scope>NUCLEOTIDE SEQUENCE</scope>
    <source>
        <strain evidence="8">517</strain>
    </source>
</reference>
<comment type="caution">
    <text evidence="8">The sequence shown here is derived from an EMBL/GenBank/DDBJ whole genome shotgun (WGS) entry which is preliminary data.</text>
</comment>
<dbReference type="InterPro" id="IPR036788">
    <property type="entry name" value="T_IF-3_C_sf"/>
</dbReference>
<comment type="function">
    <text evidence="5">IF-3 binds to the 30S ribosomal subunit and shifts the equilibrium between 70S ribosomes and their 50S and 30S subunits in favor of the free subunits, thus enhancing the availability of 30S subunits on which protein synthesis initiation begins.</text>
</comment>
<dbReference type="PANTHER" id="PTHR10938:SF0">
    <property type="entry name" value="TRANSLATION INITIATION FACTOR IF-3, MITOCHONDRIAL"/>
    <property type="match status" value="1"/>
</dbReference>
<gene>
    <name evidence="8" type="ORF">IAB16_04380</name>
</gene>
<dbReference type="Gene3D" id="3.10.20.80">
    <property type="entry name" value="Translation initiation factor 3 (IF-3), N-terminal domain"/>
    <property type="match status" value="1"/>
</dbReference>
<dbReference type="NCBIfam" id="TIGR00168">
    <property type="entry name" value="infC"/>
    <property type="match status" value="1"/>
</dbReference>
<dbReference type="Gene3D" id="3.30.110.10">
    <property type="entry name" value="Translation initiation factor 3 (IF-3), C-terminal domain"/>
    <property type="match status" value="1"/>
</dbReference>
<dbReference type="InterPro" id="IPR019813">
    <property type="entry name" value="Translation_initiation_fac3_CS"/>
</dbReference>
<comment type="similarity">
    <text evidence="1 5">Belongs to the IF-3 family.</text>
</comment>
<evidence type="ECO:0000259" key="7">
    <source>
        <dbReference type="Pfam" id="PF05198"/>
    </source>
</evidence>
<evidence type="ECO:0000256" key="1">
    <source>
        <dbReference type="ARBA" id="ARBA00005439"/>
    </source>
</evidence>
<evidence type="ECO:0000256" key="4">
    <source>
        <dbReference type="NCBIfam" id="TIGR00168"/>
    </source>
</evidence>
<evidence type="ECO:0000259" key="6">
    <source>
        <dbReference type="Pfam" id="PF00707"/>
    </source>
</evidence>
<dbReference type="InterPro" id="IPR019815">
    <property type="entry name" value="Translation_initiation_fac_3_C"/>
</dbReference>
<dbReference type="InterPro" id="IPR019814">
    <property type="entry name" value="Translation_initiation_fac_3_N"/>
</dbReference>
<dbReference type="PANTHER" id="PTHR10938">
    <property type="entry name" value="TRANSLATION INITIATION FACTOR IF-3"/>
    <property type="match status" value="1"/>
</dbReference>
<proteinExistence type="inferred from homology"/>
<dbReference type="EMBL" id="JADINF010000111">
    <property type="protein sequence ID" value="MBO8424234.1"/>
    <property type="molecule type" value="Genomic_DNA"/>
</dbReference>
<comment type="subcellular location">
    <subcellularLocation>
        <location evidence="5">Cytoplasm</location>
    </subcellularLocation>
</comment>
<dbReference type="Pfam" id="PF05198">
    <property type="entry name" value="IF3_N"/>
    <property type="match status" value="1"/>
</dbReference>
<accession>A0A940DGY4</accession>
<dbReference type="Proteomes" id="UP000727857">
    <property type="component" value="Unassembled WGS sequence"/>
</dbReference>
<comment type="subunit">
    <text evidence="5">Monomer.</text>
</comment>
<evidence type="ECO:0000256" key="2">
    <source>
        <dbReference type="ARBA" id="ARBA00022540"/>
    </source>
</evidence>
<dbReference type="GO" id="GO:0043022">
    <property type="term" value="F:ribosome binding"/>
    <property type="evidence" value="ECO:0007669"/>
    <property type="project" value="TreeGrafter"/>
</dbReference>
<dbReference type="PROSITE" id="PS00938">
    <property type="entry name" value="IF3"/>
    <property type="match status" value="1"/>
</dbReference>
<feature type="domain" description="Translation initiation factor 3 C-terminal" evidence="6">
    <location>
        <begin position="67"/>
        <end position="150"/>
    </location>
</feature>
<dbReference type="AlphaFoldDB" id="A0A940DGY4"/>
<dbReference type="GO" id="GO:0016020">
    <property type="term" value="C:membrane"/>
    <property type="evidence" value="ECO:0007669"/>
    <property type="project" value="TreeGrafter"/>
</dbReference>
<dbReference type="GO" id="GO:0032790">
    <property type="term" value="P:ribosome disassembly"/>
    <property type="evidence" value="ECO:0007669"/>
    <property type="project" value="TreeGrafter"/>
</dbReference>
<organism evidence="8 9">
    <name type="scientific">Candidatus Stercoripulliclostridium pullicola</name>
    <dbReference type="NCBI Taxonomy" id="2840953"/>
    <lineage>
        <taxon>Bacteria</taxon>
        <taxon>Bacillati</taxon>
        <taxon>Bacillota</taxon>
        <taxon>Clostridia</taxon>
        <taxon>Eubacteriales</taxon>
        <taxon>Candidatus Stercoripulliclostridium</taxon>
    </lineage>
</organism>
<keyword evidence="2 5" id="KW-0396">Initiation factor</keyword>
<feature type="domain" description="Translation initiation factor 3 N-terminal" evidence="7">
    <location>
        <begin position="2"/>
        <end position="58"/>
    </location>
</feature>
<dbReference type="GO" id="GO:0003743">
    <property type="term" value="F:translation initiation factor activity"/>
    <property type="evidence" value="ECO:0007669"/>
    <property type="project" value="UniProtKB-UniRule"/>
</dbReference>
<dbReference type="InterPro" id="IPR036787">
    <property type="entry name" value="T_IF-3_N_sf"/>
</dbReference>
<evidence type="ECO:0000256" key="5">
    <source>
        <dbReference type="RuleBase" id="RU000646"/>
    </source>
</evidence>
<dbReference type="SUPFAM" id="SSF54364">
    <property type="entry name" value="Translation initiation factor IF3, N-terminal domain"/>
    <property type="match status" value="1"/>
</dbReference>
<evidence type="ECO:0000313" key="9">
    <source>
        <dbReference type="Proteomes" id="UP000727857"/>
    </source>
</evidence>
<dbReference type="Pfam" id="PF00707">
    <property type="entry name" value="IF3_C"/>
    <property type="match status" value="1"/>
</dbReference>
<dbReference type="SUPFAM" id="SSF55200">
    <property type="entry name" value="Translation initiation factor IF3, C-terminal domain"/>
    <property type="match status" value="1"/>
</dbReference>
<evidence type="ECO:0000256" key="3">
    <source>
        <dbReference type="ARBA" id="ARBA00022917"/>
    </source>
</evidence>
<dbReference type="GO" id="GO:0005829">
    <property type="term" value="C:cytosol"/>
    <property type="evidence" value="ECO:0007669"/>
    <property type="project" value="TreeGrafter"/>
</dbReference>